<dbReference type="Pfam" id="PF03131">
    <property type="entry name" value="bZIP_Maf"/>
    <property type="match status" value="1"/>
</dbReference>
<dbReference type="SMART" id="SM00338">
    <property type="entry name" value="BRLZ"/>
    <property type="match status" value="1"/>
</dbReference>
<dbReference type="InterPro" id="IPR004827">
    <property type="entry name" value="bZIP"/>
</dbReference>
<keyword evidence="9" id="KW-1185">Reference proteome</keyword>
<evidence type="ECO:0000313" key="8">
    <source>
        <dbReference type="EMBL" id="KAK5096532.1"/>
    </source>
</evidence>
<feature type="region of interest" description="Disordered" evidence="6">
    <location>
        <begin position="38"/>
        <end position="84"/>
    </location>
</feature>
<keyword evidence="3" id="KW-0238">DNA-binding</keyword>
<dbReference type="EMBL" id="JAVRRG010000022">
    <property type="protein sequence ID" value="KAK5096532.1"/>
    <property type="molecule type" value="Genomic_DNA"/>
</dbReference>
<reference evidence="8 9" key="1">
    <citation type="submission" date="2023-08" db="EMBL/GenBank/DDBJ databases">
        <title>Black Yeasts Isolated from many extreme environments.</title>
        <authorList>
            <person name="Coleine C."/>
            <person name="Stajich J.E."/>
            <person name="Selbmann L."/>
        </authorList>
    </citation>
    <scope>NUCLEOTIDE SEQUENCE [LARGE SCALE GENOMIC DNA]</scope>
    <source>
        <strain evidence="8 9">CCFEE 5885</strain>
    </source>
</reference>
<dbReference type="Proteomes" id="UP001345013">
    <property type="component" value="Unassembled WGS sequence"/>
</dbReference>
<dbReference type="PANTHER" id="PTHR40621:SF6">
    <property type="entry name" value="AP-1-LIKE TRANSCRIPTION FACTOR YAP1-RELATED"/>
    <property type="match status" value="1"/>
</dbReference>
<name>A0ABR0KIK7_9EURO</name>
<keyword evidence="5" id="KW-0539">Nucleus</keyword>
<dbReference type="InterPro" id="IPR046347">
    <property type="entry name" value="bZIP_sf"/>
</dbReference>
<dbReference type="PROSITE" id="PS50217">
    <property type="entry name" value="BZIP"/>
    <property type="match status" value="1"/>
</dbReference>
<organism evidence="8 9">
    <name type="scientific">Lithohypha guttulata</name>
    <dbReference type="NCBI Taxonomy" id="1690604"/>
    <lineage>
        <taxon>Eukaryota</taxon>
        <taxon>Fungi</taxon>
        <taxon>Dikarya</taxon>
        <taxon>Ascomycota</taxon>
        <taxon>Pezizomycotina</taxon>
        <taxon>Eurotiomycetes</taxon>
        <taxon>Chaetothyriomycetidae</taxon>
        <taxon>Chaetothyriales</taxon>
        <taxon>Trichomeriaceae</taxon>
        <taxon>Lithohypha</taxon>
    </lineage>
</organism>
<comment type="caution">
    <text evidence="8">The sequence shown here is derived from an EMBL/GenBank/DDBJ whole genome shotgun (WGS) entry which is preliminary data.</text>
</comment>
<dbReference type="SUPFAM" id="SSF57959">
    <property type="entry name" value="Leucine zipper domain"/>
    <property type="match status" value="1"/>
</dbReference>
<feature type="compositionally biased region" description="Low complexity" evidence="6">
    <location>
        <begin position="39"/>
        <end position="51"/>
    </location>
</feature>
<evidence type="ECO:0000259" key="7">
    <source>
        <dbReference type="PROSITE" id="PS50217"/>
    </source>
</evidence>
<evidence type="ECO:0000256" key="5">
    <source>
        <dbReference type="ARBA" id="ARBA00023242"/>
    </source>
</evidence>
<evidence type="ECO:0000256" key="1">
    <source>
        <dbReference type="ARBA" id="ARBA00004123"/>
    </source>
</evidence>
<feature type="domain" description="BZIP" evidence="7">
    <location>
        <begin position="62"/>
        <end position="125"/>
    </location>
</feature>
<proteinExistence type="predicted"/>
<evidence type="ECO:0000256" key="4">
    <source>
        <dbReference type="ARBA" id="ARBA00023163"/>
    </source>
</evidence>
<accession>A0ABR0KIK7</accession>
<sequence length="166" mass="19075">MSYDIAPWMLGAQSQQFQFARPAEQFSTVPASIYYGTRSSSETSVSTVSESSKAEGNGKPRREKQDRRRAQNRAAQRTYRERKESLRQELETEVKQWQDRHSALCESYAEQAQELQRLKKHIEKLQMHVSALKVPAPTEGYLPSDFELFPFVDWDGFACPVGTPLQ</sequence>
<protein>
    <recommendedName>
        <fullName evidence="7">BZIP domain-containing protein</fullName>
    </recommendedName>
</protein>
<dbReference type="InterPro" id="IPR050936">
    <property type="entry name" value="AP-1-like"/>
</dbReference>
<dbReference type="PANTHER" id="PTHR40621">
    <property type="entry name" value="TRANSCRIPTION FACTOR KAPC-RELATED"/>
    <property type="match status" value="1"/>
</dbReference>
<dbReference type="CDD" id="cd14688">
    <property type="entry name" value="bZIP_YAP"/>
    <property type="match status" value="1"/>
</dbReference>
<evidence type="ECO:0000313" key="9">
    <source>
        <dbReference type="Proteomes" id="UP001345013"/>
    </source>
</evidence>
<evidence type="ECO:0000256" key="6">
    <source>
        <dbReference type="SAM" id="MobiDB-lite"/>
    </source>
</evidence>
<keyword evidence="4" id="KW-0804">Transcription</keyword>
<feature type="compositionally biased region" description="Basic and acidic residues" evidence="6">
    <location>
        <begin position="52"/>
        <end position="69"/>
    </location>
</feature>
<keyword evidence="2" id="KW-0805">Transcription regulation</keyword>
<dbReference type="InterPro" id="IPR004826">
    <property type="entry name" value="bZIP_Maf"/>
</dbReference>
<evidence type="ECO:0000256" key="2">
    <source>
        <dbReference type="ARBA" id="ARBA00023015"/>
    </source>
</evidence>
<comment type="subcellular location">
    <subcellularLocation>
        <location evidence="1">Nucleus</location>
    </subcellularLocation>
</comment>
<dbReference type="PROSITE" id="PS00036">
    <property type="entry name" value="BZIP_BASIC"/>
    <property type="match status" value="1"/>
</dbReference>
<gene>
    <name evidence="8" type="ORF">LTR24_002598</name>
</gene>
<dbReference type="Gene3D" id="1.20.5.170">
    <property type="match status" value="1"/>
</dbReference>
<evidence type="ECO:0000256" key="3">
    <source>
        <dbReference type="ARBA" id="ARBA00023125"/>
    </source>
</evidence>